<gene>
    <name evidence="19" type="ORF">VRS74_11105</name>
</gene>
<evidence type="ECO:0000256" key="3">
    <source>
        <dbReference type="ARBA" id="ARBA00022457"/>
    </source>
</evidence>
<protein>
    <recommendedName>
        <fullName evidence="13">8-oxo-dGTP diphosphatase</fullName>
        <ecNumber evidence="12">3.6.1.55</ecNumber>
    </recommendedName>
    <alternativeName>
        <fullName evidence="16">7,8-dihydro-8-oxoguanine-triphosphatase</fullName>
    </alternativeName>
    <alternativeName>
        <fullName evidence="15">Mutator protein MutT</fullName>
    </alternativeName>
    <alternativeName>
        <fullName evidence="14">dGTP pyrophosphohydrolase</fullName>
    </alternativeName>
</protein>
<comment type="cofactor">
    <cofactor evidence="1">
        <name>Mg(2+)</name>
        <dbReference type="ChEBI" id="CHEBI:18420"/>
    </cofactor>
</comment>
<evidence type="ECO:0000256" key="15">
    <source>
        <dbReference type="ARBA" id="ARBA00041979"/>
    </source>
</evidence>
<comment type="catalytic activity">
    <reaction evidence="11">
        <text>8-oxo-GTP + H2O = 8-oxo-GMP + diphosphate + H(+)</text>
        <dbReference type="Rhea" id="RHEA:67616"/>
        <dbReference type="ChEBI" id="CHEBI:15377"/>
        <dbReference type="ChEBI" id="CHEBI:15378"/>
        <dbReference type="ChEBI" id="CHEBI:33019"/>
        <dbReference type="ChEBI" id="CHEBI:143553"/>
        <dbReference type="ChEBI" id="CHEBI:145694"/>
    </reaction>
</comment>
<dbReference type="InterPro" id="IPR015797">
    <property type="entry name" value="NUDIX_hydrolase-like_dom_sf"/>
</dbReference>
<evidence type="ECO:0000256" key="9">
    <source>
        <dbReference type="ARBA" id="ARBA00023204"/>
    </source>
</evidence>
<organism evidence="19 20">
    <name type="scientific">Altererythrobacter litoralis</name>
    <dbReference type="NCBI Taxonomy" id="3113904"/>
    <lineage>
        <taxon>Bacteria</taxon>
        <taxon>Pseudomonadati</taxon>
        <taxon>Pseudomonadota</taxon>
        <taxon>Alphaproteobacteria</taxon>
        <taxon>Sphingomonadales</taxon>
        <taxon>Erythrobacteraceae</taxon>
        <taxon>Altererythrobacter</taxon>
    </lineage>
</organism>
<evidence type="ECO:0000256" key="12">
    <source>
        <dbReference type="ARBA" id="ARBA00038905"/>
    </source>
</evidence>
<proteinExistence type="inferred from homology"/>
<comment type="caution">
    <text evidence="19">The sequence shown here is derived from an EMBL/GenBank/DDBJ whole genome shotgun (WGS) entry which is preliminary data.</text>
</comment>
<dbReference type="InterPro" id="IPR020476">
    <property type="entry name" value="Nudix_hydrolase"/>
</dbReference>
<evidence type="ECO:0000256" key="2">
    <source>
        <dbReference type="ARBA" id="ARBA00005582"/>
    </source>
</evidence>
<evidence type="ECO:0000256" key="1">
    <source>
        <dbReference type="ARBA" id="ARBA00001946"/>
    </source>
</evidence>
<evidence type="ECO:0000256" key="17">
    <source>
        <dbReference type="RuleBase" id="RU003476"/>
    </source>
</evidence>
<keyword evidence="9" id="KW-0234">DNA repair</keyword>
<evidence type="ECO:0000256" key="10">
    <source>
        <dbReference type="ARBA" id="ARBA00035861"/>
    </source>
</evidence>
<evidence type="ECO:0000256" key="14">
    <source>
        <dbReference type="ARBA" id="ARBA00041592"/>
    </source>
</evidence>
<sequence length="145" mass="15946">MGALRVENIPTWMLVVAAALQDAQGRWLMHRRPLHKHHGGLWEFPGGKVESTESPVEALARELHEELGIAVDSKGCQPAGFAQGADESGAPPIVILLYILREWRGDPHALEGEEIGWFTPPEVLALHKPPLDVALARNLFAQDAR</sequence>
<evidence type="ECO:0000256" key="16">
    <source>
        <dbReference type="ARBA" id="ARBA00042798"/>
    </source>
</evidence>
<dbReference type="EMBL" id="JAZDQV010000011">
    <property type="protein sequence ID" value="MEE1878231.1"/>
    <property type="molecule type" value="Genomic_DNA"/>
</dbReference>
<dbReference type="PROSITE" id="PS51462">
    <property type="entry name" value="NUDIX"/>
    <property type="match status" value="1"/>
</dbReference>
<dbReference type="SUPFAM" id="SSF55811">
    <property type="entry name" value="Nudix"/>
    <property type="match status" value="1"/>
</dbReference>
<dbReference type="Pfam" id="PF00293">
    <property type="entry name" value="NUDIX"/>
    <property type="match status" value="1"/>
</dbReference>
<dbReference type="Proteomes" id="UP001343492">
    <property type="component" value="Unassembled WGS sequence"/>
</dbReference>
<evidence type="ECO:0000256" key="11">
    <source>
        <dbReference type="ARBA" id="ARBA00036904"/>
    </source>
</evidence>
<dbReference type="InterPro" id="IPR047127">
    <property type="entry name" value="MutT-like"/>
</dbReference>
<dbReference type="InterPro" id="IPR000086">
    <property type="entry name" value="NUDIX_hydrolase_dom"/>
</dbReference>
<dbReference type="Gene3D" id="3.90.79.10">
    <property type="entry name" value="Nucleoside Triphosphate Pyrophosphohydrolase"/>
    <property type="match status" value="1"/>
</dbReference>
<keyword evidence="8" id="KW-0460">Magnesium</keyword>
<evidence type="ECO:0000256" key="6">
    <source>
        <dbReference type="ARBA" id="ARBA00022763"/>
    </source>
</evidence>
<accession>A0ABU7GH55</accession>
<comment type="catalytic activity">
    <reaction evidence="10">
        <text>8-oxo-dGTP + H2O = 8-oxo-dGMP + diphosphate + H(+)</text>
        <dbReference type="Rhea" id="RHEA:31575"/>
        <dbReference type="ChEBI" id="CHEBI:15377"/>
        <dbReference type="ChEBI" id="CHEBI:15378"/>
        <dbReference type="ChEBI" id="CHEBI:33019"/>
        <dbReference type="ChEBI" id="CHEBI:63224"/>
        <dbReference type="ChEBI" id="CHEBI:77896"/>
        <dbReference type="EC" id="3.6.1.55"/>
    </reaction>
</comment>
<dbReference type="RefSeq" id="WP_354145337.1">
    <property type="nucleotide sequence ID" value="NZ_JAZDQV010000011.1"/>
</dbReference>
<keyword evidence="6" id="KW-0227">DNA damage</keyword>
<keyword evidence="20" id="KW-1185">Reference proteome</keyword>
<keyword evidence="3" id="KW-0515">Mutator protein</keyword>
<evidence type="ECO:0000256" key="4">
    <source>
        <dbReference type="ARBA" id="ARBA00022705"/>
    </source>
</evidence>
<dbReference type="PROSITE" id="PS00893">
    <property type="entry name" value="NUDIX_BOX"/>
    <property type="match status" value="1"/>
</dbReference>
<name>A0ABU7GH55_9SPHN</name>
<dbReference type="GO" id="GO:0016787">
    <property type="term" value="F:hydrolase activity"/>
    <property type="evidence" value="ECO:0007669"/>
    <property type="project" value="UniProtKB-KW"/>
</dbReference>
<evidence type="ECO:0000256" key="7">
    <source>
        <dbReference type="ARBA" id="ARBA00022801"/>
    </source>
</evidence>
<evidence type="ECO:0000259" key="18">
    <source>
        <dbReference type="PROSITE" id="PS51462"/>
    </source>
</evidence>
<dbReference type="PANTHER" id="PTHR47707">
    <property type="entry name" value="8-OXO-DGTP DIPHOSPHATASE"/>
    <property type="match status" value="1"/>
</dbReference>
<dbReference type="InterPro" id="IPR020084">
    <property type="entry name" value="NUDIX_hydrolase_CS"/>
</dbReference>
<keyword evidence="7 17" id="KW-0378">Hydrolase</keyword>
<evidence type="ECO:0000256" key="5">
    <source>
        <dbReference type="ARBA" id="ARBA00022723"/>
    </source>
</evidence>
<feature type="domain" description="Nudix hydrolase" evidence="18">
    <location>
        <begin position="11"/>
        <end position="141"/>
    </location>
</feature>
<dbReference type="PRINTS" id="PR00502">
    <property type="entry name" value="NUDIXFAMILY"/>
</dbReference>
<evidence type="ECO:0000256" key="8">
    <source>
        <dbReference type="ARBA" id="ARBA00022842"/>
    </source>
</evidence>
<evidence type="ECO:0000256" key="13">
    <source>
        <dbReference type="ARBA" id="ARBA00040794"/>
    </source>
</evidence>
<dbReference type="CDD" id="cd03425">
    <property type="entry name" value="NUDIX_MutT_NudA_like"/>
    <property type="match status" value="1"/>
</dbReference>
<comment type="similarity">
    <text evidence="2 17">Belongs to the Nudix hydrolase family.</text>
</comment>
<dbReference type="EC" id="3.6.1.55" evidence="12"/>
<dbReference type="PANTHER" id="PTHR47707:SF1">
    <property type="entry name" value="NUDIX HYDROLASE FAMILY PROTEIN"/>
    <property type="match status" value="1"/>
</dbReference>
<keyword evidence="4" id="KW-0235">DNA replication</keyword>
<reference evidence="19 20" key="1">
    <citation type="submission" date="2024-01" db="EMBL/GenBank/DDBJ databases">
        <title>The genome sequence of Erythrobacteraceae sp. strain 1XM1-14.</title>
        <authorList>
            <person name="Liu Y."/>
        </authorList>
    </citation>
    <scope>NUCLEOTIDE SEQUENCE [LARGE SCALE GENOMIC DNA]</scope>
    <source>
        <strain evidence="19 20">1XM1-14</strain>
    </source>
</reference>
<evidence type="ECO:0000313" key="19">
    <source>
        <dbReference type="EMBL" id="MEE1878231.1"/>
    </source>
</evidence>
<keyword evidence="5" id="KW-0479">Metal-binding</keyword>
<evidence type="ECO:0000313" key="20">
    <source>
        <dbReference type="Proteomes" id="UP001343492"/>
    </source>
</evidence>